<protein>
    <submittedName>
        <fullName evidence="3">Uncharacterized protein</fullName>
    </submittedName>
</protein>
<keyword evidence="1" id="KW-0732">Signal</keyword>
<reference evidence="3" key="1">
    <citation type="submission" date="2017-02" db="UniProtKB">
        <authorList>
            <consortium name="WormBaseParasite"/>
        </authorList>
    </citation>
    <scope>IDENTIFICATION</scope>
</reference>
<evidence type="ECO:0000313" key="2">
    <source>
        <dbReference type="Proteomes" id="UP000038045"/>
    </source>
</evidence>
<feature type="signal peptide" evidence="1">
    <location>
        <begin position="1"/>
        <end position="21"/>
    </location>
</feature>
<name>A0A0N5A4S8_PARTI</name>
<accession>A0A0N5A4S8</accession>
<dbReference type="Proteomes" id="UP000038045">
    <property type="component" value="Unplaced"/>
</dbReference>
<proteinExistence type="predicted"/>
<sequence length="141" mass="16426">MNFFMLSIAVILLISTEVLKCQNFKTNREQFAEDDKKIEKRQFGIFDPNCYYDYYNYYSGGDYGYYDYGNYDYAYAAGGLRMKPGSGRLRANGVQNKGLAGRRIRRIGGKNQRRRLVPNQRKFALGQRRRMRNGVNGQAKN</sequence>
<feature type="chain" id="PRO_5005892674" evidence="1">
    <location>
        <begin position="22"/>
        <end position="141"/>
    </location>
</feature>
<evidence type="ECO:0000256" key="1">
    <source>
        <dbReference type="SAM" id="SignalP"/>
    </source>
</evidence>
<dbReference type="AlphaFoldDB" id="A0A0N5A4S8"/>
<keyword evidence="2" id="KW-1185">Reference proteome</keyword>
<organism evidence="2 3">
    <name type="scientific">Parastrongyloides trichosuri</name>
    <name type="common">Possum-specific nematode worm</name>
    <dbReference type="NCBI Taxonomy" id="131310"/>
    <lineage>
        <taxon>Eukaryota</taxon>
        <taxon>Metazoa</taxon>
        <taxon>Ecdysozoa</taxon>
        <taxon>Nematoda</taxon>
        <taxon>Chromadorea</taxon>
        <taxon>Rhabditida</taxon>
        <taxon>Tylenchina</taxon>
        <taxon>Panagrolaimomorpha</taxon>
        <taxon>Strongyloidoidea</taxon>
        <taxon>Strongyloididae</taxon>
        <taxon>Parastrongyloides</taxon>
    </lineage>
</organism>
<dbReference type="WBParaSite" id="PTRK_0001670900.1">
    <property type="protein sequence ID" value="PTRK_0001670900.1"/>
    <property type="gene ID" value="PTRK_0001670900"/>
</dbReference>
<evidence type="ECO:0000313" key="3">
    <source>
        <dbReference type="WBParaSite" id="PTRK_0001670900.1"/>
    </source>
</evidence>